<dbReference type="Proteomes" id="UP000652761">
    <property type="component" value="Unassembled WGS sequence"/>
</dbReference>
<dbReference type="EMBL" id="NMUH01000552">
    <property type="protein sequence ID" value="MQL81182.1"/>
    <property type="molecule type" value="Genomic_DNA"/>
</dbReference>
<name>A0A843U715_COLES</name>
<feature type="compositionally biased region" description="Basic residues" evidence="1">
    <location>
        <begin position="136"/>
        <end position="146"/>
    </location>
</feature>
<dbReference type="AlphaFoldDB" id="A0A843U715"/>
<accession>A0A843U715</accession>
<proteinExistence type="predicted"/>
<gene>
    <name evidence="2" type="ORF">Taro_013636</name>
</gene>
<evidence type="ECO:0000256" key="1">
    <source>
        <dbReference type="SAM" id="MobiDB-lite"/>
    </source>
</evidence>
<evidence type="ECO:0000313" key="2">
    <source>
        <dbReference type="EMBL" id="MQL81182.1"/>
    </source>
</evidence>
<feature type="region of interest" description="Disordered" evidence="1">
    <location>
        <begin position="1"/>
        <end position="155"/>
    </location>
</feature>
<feature type="compositionally biased region" description="Pro residues" evidence="1">
    <location>
        <begin position="59"/>
        <end position="70"/>
    </location>
</feature>
<evidence type="ECO:0000313" key="3">
    <source>
        <dbReference type="Proteomes" id="UP000652761"/>
    </source>
</evidence>
<organism evidence="2 3">
    <name type="scientific">Colocasia esculenta</name>
    <name type="common">Wild taro</name>
    <name type="synonym">Arum esculentum</name>
    <dbReference type="NCBI Taxonomy" id="4460"/>
    <lineage>
        <taxon>Eukaryota</taxon>
        <taxon>Viridiplantae</taxon>
        <taxon>Streptophyta</taxon>
        <taxon>Embryophyta</taxon>
        <taxon>Tracheophyta</taxon>
        <taxon>Spermatophyta</taxon>
        <taxon>Magnoliopsida</taxon>
        <taxon>Liliopsida</taxon>
        <taxon>Araceae</taxon>
        <taxon>Aroideae</taxon>
        <taxon>Colocasieae</taxon>
        <taxon>Colocasia</taxon>
    </lineage>
</organism>
<sequence>MSSRSKVEALASSTFGAGTGTLASSALSGRGSIVSCSTGSSAMAELRREEQTEQQAPAPQGPVRPPPPPVDYGVFMQGLVQAMQTQAHTQAALQAQMEAQRKDKNGQQKQHRQKKQGPEKRSSKAPVGDISARTKGIVRRRRRCHRREAAVSVFD</sequence>
<feature type="compositionally biased region" description="Low complexity" evidence="1">
    <location>
        <begin position="81"/>
        <end position="97"/>
    </location>
</feature>
<reference evidence="2" key="1">
    <citation type="submission" date="2017-07" db="EMBL/GenBank/DDBJ databases">
        <title>Taro Niue Genome Assembly and Annotation.</title>
        <authorList>
            <person name="Atibalentja N."/>
            <person name="Keating K."/>
            <person name="Fields C.J."/>
        </authorList>
    </citation>
    <scope>NUCLEOTIDE SEQUENCE</scope>
    <source>
        <strain evidence="2">Niue_2</strain>
        <tissue evidence="2">Leaf</tissue>
    </source>
</reference>
<keyword evidence="3" id="KW-1185">Reference proteome</keyword>
<feature type="compositionally biased region" description="Polar residues" evidence="1">
    <location>
        <begin position="11"/>
        <end position="27"/>
    </location>
</feature>
<comment type="caution">
    <text evidence="2">The sequence shown here is derived from an EMBL/GenBank/DDBJ whole genome shotgun (WGS) entry which is preliminary data.</text>
</comment>
<protein>
    <submittedName>
        <fullName evidence="2">Uncharacterized protein</fullName>
    </submittedName>
</protein>